<proteinExistence type="predicted"/>
<feature type="domain" description="Radical SAM core" evidence="6">
    <location>
        <begin position="48"/>
        <end position="291"/>
    </location>
</feature>
<dbReference type="PANTHER" id="PTHR13932">
    <property type="entry name" value="COPROPORPHYRINIGEN III OXIDASE"/>
    <property type="match status" value="1"/>
</dbReference>
<keyword evidence="3" id="KW-0479">Metal-binding</keyword>
<evidence type="ECO:0000256" key="3">
    <source>
        <dbReference type="ARBA" id="ARBA00022723"/>
    </source>
</evidence>
<dbReference type="SFLD" id="SFLDG01065">
    <property type="entry name" value="anaerobic_coproporphyrinogen-I"/>
    <property type="match status" value="1"/>
</dbReference>
<organism evidence="7 8">
    <name type="scientific">Tumebacillus lacus</name>
    <dbReference type="NCBI Taxonomy" id="2995335"/>
    <lineage>
        <taxon>Bacteria</taxon>
        <taxon>Bacillati</taxon>
        <taxon>Bacillota</taxon>
        <taxon>Bacilli</taxon>
        <taxon>Bacillales</taxon>
        <taxon>Alicyclobacillaceae</taxon>
        <taxon>Tumebacillus</taxon>
    </lineage>
</organism>
<dbReference type="InterPro" id="IPR006638">
    <property type="entry name" value="Elp3/MiaA/NifB-like_rSAM"/>
</dbReference>
<dbReference type="Gene3D" id="3.20.20.70">
    <property type="entry name" value="Aldolase class I"/>
    <property type="match status" value="1"/>
</dbReference>
<sequence>MFDLKINEHDTLLKFDRQLPVYNWYYPFLTADSPKVSAHEALVRLENVPGSRRRALYFHVPFCDTICTFCPFYRIANHSESDAVERYVNALLKEIELKSQYPAVGKVPVEVIFIGGGTPSVMTADQIKRLGEAIHRHFDLSQLKEFTFELEVKSVTREKLEAMKSIGVNRISFGIQTFNPKYREIFNITSTVEQVRQVAEWGKEIIGYVNVDMIYGMAGQTVEELIEDAEHAMALGTKTVDFYPLNNMAASMKMHREMRKQSLPQLSMMTKVSHRMFLDEYMRARGYVAINGYAYTKKPAEVTGRVSIHPDPVFMYHDVAYGHEEDEVIAFGAGAYTQAQGFLMTNVANLDQYFKALDEGELPTQAYEIEACPEKGIIYFPYRGSLEKDRIDWDRIPAEVKQRFDEVVAGGFVVEYEDRYLLAQPGWLFYVNLIYYLMPEKGRTIISNYIEGRIEDGREPDRTELLLPFDEKPTVVLENA</sequence>
<dbReference type="PANTHER" id="PTHR13932:SF5">
    <property type="entry name" value="RADICAL S-ADENOSYL METHIONINE DOMAIN-CONTAINING PROTEIN 1, MITOCHONDRIAL"/>
    <property type="match status" value="1"/>
</dbReference>
<keyword evidence="8" id="KW-1185">Reference proteome</keyword>
<gene>
    <name evidence="7" type="ORF">OS242_08860</name>
</gene>
<reference evidence="7 8" key="1">
    <citation type="submission" date="2022-11" db="EMBL/GenBank/DDBJ databases">
        <title>Study of microbial diversity in lake waters.</title>
        <authorList>
            <person name="Zhang J."/>
        </authorList>
    </citation>
    <scope>NUCLEOTIDE SEQUENCE [LARGE SCALE GENOMIC DNA]</scope>
    <source>
        <strain evidence="7 8">DT12</strain>
    </source>
</reference>
<dbReference type="InterPro" id="IPR058240">
    <property type="entry name" value="rSAM_sf"/>
</dbReference>
<name>A0ABT3WZJ1_9BACL</name>
<keyword evidence="5" id="KW-0411">Iron-sulfur</keyword>
<evidence type="ECO:0000256" key="5">
    <source>
        <dbReference type="ARBA" id="ARBA00023014"/>
    </source>
</evidence>
<evidence type="ECO:0000256" key="2">
    <source>
        <dbReference type="ARBA" id="ARBA00022691"/>
    </source>
</evidence>
<keyword evidence="2" id="KW-0949">S-adenosyl-L-methionine</keyword>
<evidence type="ECO:0000259" key="6">
    <source>
        <dbReference type="PROSITE" id="PS51918"/>
    </source>
</evidence>
<dbReference type="CDD" id="cd01335">
    <property type="entry name" value="Radical_SAM"/>
    <property type="match status" value="1"/>
</dbReference>
<dbReference type="SFLD" id="SFLDS00029">
    <property type="entry name" value="Radical_SAM"/>
    <property type="match status" value="1"/>
</dbReference>
<dbReference type="SMART" id="SM00729">
    <property type="entry name" value="Elp3"/>
    <property type="match status" value="1"/>
</dbReference>
<evidence type="ECO:0000256" key="4">
    <source>
        <dbReference type="ARBA" id="ARBA00023004"/>
    </source>
</evidence>
<dbReference type="InterPro" id="IPR007197">
    <property type="entry name" value="rSAM"/>
</dbReference>
<evidence type="ECO:0000313" key="7">
    <source>
        <dbReference type="EMBL" id="MCX7570074.1"/>
    </source>
</evidence>
<protein>
    <recommendedName>
        <fullName evidence="1">Heme chaperone HemW</fullName>
    </recommendedName>
</protein>
<dbReference type="EMBL" id="JAPMLT010000003">
    <property type="protein sequence ID" value="MCX7570074.1"/>
    <property type="molecule type" value="Genomic_DNA"/>
</dbReference>
<dbReference type="SUPFAM" id="SSF102114">
    <property type="entry name" value="Radical SAM enzymes"/>
    <property type="match status" value="1"/>
</dbReference>
<evidence type="ECO:0000256" key="1">
    <source>
        <dbReference type="ARBA" id="ARBA00017228"/>
    </source>
</evidence>
<dbReference type="PROSITE" id="PS51918">
    <property type="entry name" value="RADICAL_SAM"/>
    <property type="match status" value="1"/>
</dbReference>
<keyword evidence="4" id="KW-0408">Iron</keyword>
<evidence type="ECO:0000313" key="8">
    <source>
        <dbReference type="Proteomes" id="UP001208017"/>
    </source>
</evidence>
<dbReference type="Pfam" id="PF04055">
    <property type="entry name" value="Radical_SAM"/>
    <property type="match status" value="1"/>
</dbReference>
<dbReference type="InterPro" id="IPR013785">
    <property type="entry name" value="Aldolase_TIM"/>
</dbReference>
<dbReference type="Proteomes" id="UP001208017">
    <property type="component" value="Unassembled WGS sequence"/>
</dbReference>
<comment type="caution">
    <text evidence="7">The sequence shown here is derived from an EMBL/GenBank/DDBJ whole genome shotgun (WGS) entry which is preliminary data.</text>
</comment>
<dbReference type="RefSeq" id="WP_267151316.1">
    <property type="nucleotide sequence ID" value="NZ_JAPMLT010000003.1"/>
</dbReference>
<accession>A0ABT3WZJ1</accession>
<dbReference type="InterPro" id="IPR034505">
    <property type="entry name" value="Coproporphyrinogen-III_oxidase"/>
</dbReference>